<dbReference type="AlphaFoldDB" id="A0A5A9Z741"/>
<evidence type="ECO:0000256" key="2">
    <source>
        <dbReference type="ARBA" id="ARBA00007935"/>
    </source>
</evidence>
<dbReference type="GO" id="GO:0033214">
    <property type="term" value="P:siderophore-iron import into cell"/>
    <property type="evidence" value="ECO:0007669"/>
    <property type="project" value="TreeGrafter"/>
</dbReference>
<organism evidence="9 10">
    <name type="scientific">Aquicoccus porphyridii</name>
    <dbReference type="NCBI Taxonomy" id="1852029"/>
    <lineage>
        <taxon>Bacteria</taxon>
        <taxon>Pseudomonadati</taxon>
        <taxon>Pseudomonadota</taxon>
        <taxon>Alphaproteobacteria</taxon>
        <taxon>Rhodobacterales</taxon>
        <taxon>Paracoccaceae</taxon>
        <taxon>Aquicoccus</taxon>
    </lineage>
</organism>
<keyword evidence="3" id="KW-0813">Transport</keyword>
<comment type="similarity">
    <text evidence="2">Belongs to the binding-protein-dependent transport system permease family. FecCD subfamily.</text>
</comment>
<proteinExistence type="inferred from homology"/>
<sequence length="338" mass="34112">MMQTLRLGPVSLTVQRRPLIVGIGLLFLVALAAVAALSIGNYPITPVGIWQALIGRADAISSMIVLDHRLPRILTAIGAGAALGLAGAMFQTMLRNPLAAPDIIGFTAGANAGALLAVLLTGGMILTGALAGGALTATAVVALAWRGGLDTHRLILVGLGASLSLGAGADLLLSYTDENTAADMARWLTGTLHARGPAEVTLIWVGLALLAPIALWLGFPLARMSFSDDTIAGLGLPLAPLRLAVTALAVALVALAVSVAGPLPFVAFVSGPIARRLAGNGGPALSAAALTGATVTLGADLAARSIPMVQLPAGVFTAMVGAPVLVWLLWVQARKGRL</sequence>
<gene>
    <name evidence="9" type="ORF">FLO80_14350</name>
</gene>
<protein>
    <submittedName>
        <fullName evidence="9">Iron chelate uptake ABC transporter family permease subunit</fullName>
    </submittedName>
</protein>
<dbReference type="EMBL" id="VINQ01000011">
    <property type="protein sequence ID" value="KAA0913003.1"/>
    <property type="molecule type" value="Genomic_DNA"/>
</dbReference>
<name>A0A5A9Z741_9RHOB</name>
<dbReference type="PANTHER" id="PTHR30472:SF24">
    <property type="entry name" value="FERRIC ENTEROBACTIN TRANSPORT SYSTEM PERMEASE PROTEIN FEPG"/>
    <property type="match status" value="1"/>
</dbReference>
<dbReference type="GO" id="GO:0005886">
    <property type="term" value="C:plasma membrane"/>
    <property type="evidence" value="ECO:0007669"/>
    <property type="project" value="UniProtKB-SubCell"/>
</dbReference>
<feature type="transmembrane region" description="Helical" evidence="8">
    <location>
        <begin position="202"/>
        <end position="222"/>
    </location>
</feature>
<dbReference type="Pfam" id="PF01032">
    <property type="entry name" value="FecCD"/>
    <property type="match status" value="1"/>
</dbReference>
<accession>A0A5A9Z741</accession>
<comment type="caution">
    <text evidence="9">The sequence shown here is derived from an EMBL/GenBank/DDBJ whole genome shotgun (WGS) entry which is preliminary data.</text>
</comment>
<evidence type="ECO:0000256" key="1">
    <source>
        <dbReference type="ARBA" id="ARBA00004651"/>
    </source>
</evidence>
<feature type="transmembrane region" description="Helical" evidence="8">
    <location>
        <begin position="20"/>
        <end position="42"/>
    </location>
</feature>
<evidence type="ECO:0000256" key="3">
    <source>
        <dbReference type="ARBA" id="ARBA00022448"/>
    </source>
</evidence>
<evidence type="ECO:0000256" key="7">
    <source>
        <dbReference type="ARBA" id="ARBA00023136"/>
    </source>
</evidence>
<keyword evidence="5 8" id="KW-0812">Transmembrane</keyword>
<keyword evidence="6 8" id="KW-1133">Transmembrane helix</keyword>
<feature type="transmembrane region" description="Helical" evidence="8">
    <location>
        <begin position="73"/>
        <end position="94"/>
    </location>
</feature>
<evidence type="ECO:0000256" key="4">
    <source>
        <dbReference type="ARBA" id="ARBA00022475"/>
    </source>
</evidence>
<keyword evidence="10" id="KW-1185">Reference proteome</keyword>
<dbReference type="InterPro" id="IPR000522">
    <property type="entry name" value="ABC_transptr_permease_BtuC"/>
</dbReference>
<evidence type="ECO:0000256" key="6">
    <source>
        <dbReference type="ARBA" id="ARBA00022989"/>
    </source>
</evidence>
<dbReference type="PANTHER" id="PTHR30472">
    <property type="entry name" value="FERRIC ENTEROBACTIN TRANSPORT SYSTEM PERMEASE PROTEIN"/>
    <property type="match status" value="1"/>
</dbReference>
<dbReference type="Gene3D" id="1.10.3470.10">
    <property type="entry name" value="ABC transporter involved in vitamin B12 uptake, BtuC"/>
    <property type="match status" value="1"/>
</dbReference>
<dbReference type="SUPFAM" id="SSF81345">
    <property type="entry name" value="ABC transporter involved in vitamin B12 uptake, BtuC"/>
    <property type="match status" value="1"/>
</dbReference>
<evidence type="ECO:0000313" key="9">
    <source>
        <dbReference type="EMBL" id="KAA0913003.1"/>
    </source>
</evidence>
<feature type="transmembrane region" description="Helical" evidence="8">
    <location>
        <begin position="311"/>
        <end position="330"/>
    </location>
</feature>
<comment type="subcellular location">
    <subcellularLocation>
        <location evidence="1">Cell membrane</location>
        <topology evidence="1">Multi-pass membrane protein</topology>
    </subcellularLocation>
</comment>
<keyword evidence="4" id="KW-1003">Cell membrane</keyword>
<feature type="transmembrane region" description="Helical" evidence="8">
    <location>
        <begin position="281"/>
        <end position="299"/>
    </location>
</feature>
<feature type="transmembrane region" description="Helical" evidence="8">
    <location>
        <begin position="114"/>
        <end position="142"/>
    </location>
</feature>
<dbReference type="GO" id="GO:0022857">
    <property type="term" value="F:transmembrane transporter activity"/>
    <property type="evidence" value="ECO:0007669"/>
    <property type="project" value="InterPro"/>
</dbReference>
<evidence type="ECO:0000313" key="10">
    <source>
        <dbReference type="Proteomes" id="UP000325291"/>
    </source>
</evidence>
<evidence type="ECO:0000256" key="5">
    <source>
        <dbReference type="ARBA" id="ARBA00022692"/>
    </source>
</evidence>
<feature type="transmembrane region" description="Helical" evidence="8">
    <location>
        <begin position="154"/>
        <end position="175"/>
    </location>
</feature>
<evidence type="ECO:0000256" key="8">
    <source>
        <dbReference type="SAM" id="Phobius"/>
    </source>
</evidence>
<feature type="transmembrane region" description="Helical" evidence="8">
    <location>
        <begin position="243"/>
        <end position="269"/>
    </location>
</feature>
<dbReference type="Proteomes" id="UP000325291">
    <property type="component" value="Unassembled WGS sequence"/>
</dbReference>
<keyword evidence="7 8" id="KW-0472">Membrane</keyword>
<reference evidence="9 10" key="1">
    <citation type="submission" date="2019-07" db="EMBL/GenBank/DDBJ databases">
        <title>Aquicoccus porphyridii gen. nov., sp. nov., isolated from a small marine red alga, Porphyridium marinum.</title>
        <authorList>
            <person name="Liu L."/>
        </authorList>
    </citation>
    <scope>NUCLEOTIDE SEQUENCE [LARGE SCALE GENOMIC DNA]</scope>
    <source>
        <strain evidence="9 10">L1 8-17</strain>
    </source>
</reference>
<dbReference type="CDD" id="cd06550">
    <property type="entry name" value="TM_ABC_iron-siderophores_like"/>
    <property type="match status" value="1"/>
</dbReference>
<dbReference type="InterPro" id="IPR037294">
    <property type="entry name" value="ABC_BtuC-like"/>
</dbReference>